<dbReference type="InterPro" id="IPR025498">
    <property type="entry name" value="DUF4389"/>
</dbReference>
<dbReference type="Proteomes" id="UP001156682">
    <property type="component" value="Unassembled WGS sequence"/>
</dbReference>
<dbReference type="EMBL" id="BSOR01000032">
    <property type="protein sequence ID" value="GLR64449.1"/>
    <property type="molecule type" value="Genomic_DNA"/>
</dbReference>
<gene>
    <name evidence="2" type="ORF">GCM10007878_18870</name>
</gene>
<organism evidence="2 3">
    <name type="scientific">Marinospirillum insulare</name>
    <dbReference type="NCBI Taxonomy" id="217169"/>
    <lineage>
        <taxon>Bacteria</taxon>
        <taxon>Pseudomonadati</taxon>
        <taxon>Pseudomonadota</taxon>
        <taxon>Gammaproteobacteria</taxon>
        <taxon>Oceanospirillales</taxon>
        <taxon>Oceanospirillaceae</taxon>
        <taxon>Marinospirillum</taxon>
    </lineage>
</organism>
<proteinExistence type="predicted"/>
<protein>
    <recommendedName>
        <fullName evidence="4">Lipase</fullName>
    </recommendedName>
</protein>
<feature type="transmembrane region" description="Helical" evidence="1">
    <location>
        <begin position="20"/>
        <end position="49"/>
    </location>
</feature>
<dbReference type="Pfam" id="PF14333">
    <property type="entry name" value="DUF4389"/>
    <property type="match status" value="1"/>
</dbReference>
<accession>A0ABQ5ZWA9</accession>
<evidence type="ECO:0008006" key="4">
    <source>
        <dbReference type="Google" id="ProtNLM"/>
    </source>
</evidence>
<comment type="caution">
    <text evidence="2">The sequence shown here is derived from an EMBL/GenBank/DDBJ whole genome shotgun (WGS) entry which is preliminary data.</text>
</comment>
<evidence type="ECO:0000256" key="1">
    <source>
        <dbReference type="SAM" id="Phobius"/>
    </source>
</evidence>
<keyword evidence="1" id="KW-0812">Transmembrane</keyword>
<keyword evidence="1" id="KW-1133">Transmembrane helix</keyword>
<sequence>MTEPTMKERLKDESFWLRLPFMLLFFFAWRLAELILLGVIFVQVVFRLFKGEPQEQLLKFASQLTCFSYQTFRYLTFNSETKPFPFSAWPKAVAVDDNPYVPSDHTETKENSAE</sequence>
<evidence type="ECO:0000313" key="2">
    <source>
        <dbReference type="EMBL" id="GLR64449.1"/>
    </source>
</evidence>
<keyword evidence="3" id="KW-1185">Reference proteome</keyword>
<evidence type="ECO:0000313" key="3">
    <source>
        <dbReference type="Proteomes" id="UP001156682"/>
    </source>
</evidence>
<name>A0ABQ5ZWA9_9GAMM</name>
<dbReference type="RefSeq" id="WP_051610500.1">
    <property type="nucleotide sequence ID" value="NZ_BSOR01000032.1"/>
</dbReference>
<keyword evidence="1" id="KW-0472">Membrane</keyword>
<reference evidence="3" key="1">
    <citation type="journal article" date="2019" name="Int. J. Syst. Evol. Microbiol.">
        <title>The Global Catalogue of Microorganisms (GCM) 10K type strain sequencing project: providing services to taxonomists for standard genome sequencing and annotation.</title>
        <authorList>
            <consortium name="The Broad Institute Genomics Platform"/>
            <consortium name="The Broad Institute Genome Sequencing Center for Infectious Disease"/>
            <person name="Wu L."/>
            <person name="Ma J."/>
        </authorList>
    </citation>
    <scope>NUCLEOTIDE SEQUENCE [LARGE SCALE GENOMIC DNA]</scope>
    <source>
        <strain evidence="3">NBRC 100033</strain>
    </source>
</reference>